<sequence>MDRVKRSVMHKGLRKGRKAVPDIPTILRAVFVCGCVRITLMNENKDHSAYRVFCIFLLLESRRLRWDKWENAPTSNGDLPWYYKEIEKFVVEFGLNCVTPSLRKPRTIHRLIRSRDTTEPVSDLPPATATRVWENVSSPSLTNRHKDFAWMAVKGDCLSGHSCTAGTCAHTENAQGDAPQRKLHTICDGPAHSPRDGGEP</sequence>
<reference evidence="2" key="1">
    <citation type="journal article" date="2022" name="bioRxiv">
        <title>Sequencing and chromosome-scale assembly of the giantPleurodeles waltlgenome.</title>
        <authorList>
            <person name="Brown T."/>
            <person name="Elewa A."/>
            <person name="Iarovenko S."/>
            <person name="Subramanian E."/>
            <person name="Araus A.J."/>
            <person name="Petzold A."/>
            <person name="Susuki M."/>
            <person name="Suzuki K.-i.T."/>
            <person name="Hayashi T."/>
            <person name="Toyoda A."/>
            <person name="Oliveira C."/>
            <person name="Osipova E."/>
            <person name="Leigh N.D."/>
            <person name="Simon A."/>
            <person name="Yun M.H."/>
        </authorList>
    </citation>
    <scope>NUCLEOTIDE SEQUENCE</scope>
    <source>
        <strain evidence="2">20211129_DDA</strain>
        <tissue evidence="2">Liver</tissue>
    </source>
</reference>
<organism evidence="2 3">
    <name type="scientific">Pleurodeles waltl</name>
    <name type="common">Iberian ribbed newt</name>
    <dbReference type="NCBI Taxonomy" id="8319"/>
    <lineage>
        <taxon>Eukaryota</taxon>
        <taxon>Metazoa</taxon>
        <taxon>Chordata</taxon>
        <taxon>Craniata</taxon>
        <taxon>Vertebrata</taxon>
        <taxon>Euteleostomi</taxon>
        <taxon>Amphibia</taxon>
        <taxon>Batrachia</taxon>
        <taxon>Caudata</taxon>
        <taxon>Salamandroidea</taxon>
        <taxon>Salamandridae</taxon>
        <taxon>Pleurodelinae</taxon>
        <taxon>Pleurodeles</taxon>
    </lineage>
</organism>
<feature type="region of interest" description="Disordered" evidence="1">
    <location>
        <begin position="172"/>
        <end position="200"/>
    </location>
</feature>
<accession>A0AAV7L936</accession>
<dbReference type="EMBL" id="JANPWB010000015">
    <property type="protein sequence ID" value="KAJ1086950.1"/>
    <property type="molecule type" value="Genomic_DNA"/>
</dbReference>
<comment type="caution">
    <text evidence="2">The sequence shown here is derived from an EMBL/GenBank/DDBJ whole genome shotgun (WGS) entry which is preliminary data.</text>
</comment>
<protein>
    <submittedName>
        <fullName evidence="2">Uncharacterized protein</fullName>
    </submittedName>
</protein>
<dbReference type="AlphaFoldDB" id="A0AAV7L936"/>
<name>A0AAV7L936_PLEWA</name>
<evidence type="ECO:0000313" key="2">
    <source>
        <dbReference type="EMBL" id="KAJ1086950.1"/>
    </source>
</evidence>
<evidence type="ECO:0000313" key="3">
    <source>
        <dbReference type="Proteomes" id="UP001066276"/>
    </source>
</evidence>
<keyword evidence="3" id="KW-1185">Reference proteome</keyword>
<gene>
    <name evidence="2" type="ORF">NDU88_000145</name>
</gene>
<evidence type="ECO:0000256" key="1">
    <source>
        <dbReference type="SAM" id="MobiDB-lite"/>
    </source>
</evidence>
<proteinExistence type="predicted"/>
<dbReference type="Proteomes" id="UP001066276">
    <property type="component" value="Chromosome 11"/>
</dbReference>